<organism evidence="2 3">
    <name type="scientific">Iris pallida</name>
    <name type="common">Sweet iris</name>
    <dbReference type="NCBI Taxonomy" id="29817"/>
    <lineage>
        <taxon>Eukaryota</taxon>
        <taxon>Viridiplantae</taxon>
        <taxon>Streptophyta</taxon>
        <taxon>Embryophyta</taxon>
        <taxon>Tracheophyta</taxon>
        <taxon>Spermatophyta</taxon>
        <taxon>Magnoliopsida</taxon>
        <taxon>Liliopsida</taxon>
        <taxon>Asparagales</taxon>
        <taxon>Iridaceae</taxon>
        <taxon>Iridoideae</taxon>
        <taxon>Irideae</taxon>
        <taxon>Iris</taxon>
    </lineage>
</organism>
<reference evidence="2" key="1">
    <citation type="journal article" date="2023" name="GigaByte">
        <title>Genome assembly of the bearded iris, Iris pallida Lam.</title>
        <authorList>
            <person name="Bruccoleri R.E."/>
            <person name="Oakeley E.J."/>
            <person name="Faust A.M.E."/>
            <person name="Altorfer M."/>
            <person name="Dessus-Babus S."/>
            <person name="Burckhardt D."/>
            <person name="Oertli M."/>
            <person name="Naumann U."/>
            <person name="Petersen F."/>
            <person name="Wong J."/>
        </authorList>
    </citation>
    <scope>NUCLEOTIDE SEQUENCE</scope>
    <source>
        <strain evidence="2">GSM-AAB239-AS_SAM_17_03QT</strain>
    </source>
</reference>
<dbReference type="InterPro" id="IPR009003">
    <property type="entry name" value="Peptidase_S1_PA"/>
</dbReference>
<reference evidence="2" key="2">
    <citation type="submission" date="2023-04" db="EMBL/GenBank/DDBJ databases">
        <authorList>
            <person name="Bruccoleri R.E."/>
            <person name="Oakeley E.J."/>
            <person name="Faust A.-M."/>
            <person name="Dessus-Babus S."/>
            <person name="Altorfer M."/>
            <person name="Burckhardt D."/>
            <person name="Oertli M."/>
            <person name="Naumann U."/>
            <person name="Petersen F."/>
            <person name="Wong J."/>
        </authorList>
    </citation>
    <scope>NUCLEOTIDE SEQUENCE</scope>
    <source>
        <strain evidence="2">GSM-AAB239-AS_SAM_17_03QT</strain>
        <tissue evidence="2">Leaf</tissue>
    </source>
</reference>
<sequence>MKKREMEPSEIAQMARNFSVMVRVQGPDPKGLKMRRHAFHLHQSGNTTLSASGLLLPEGCLRDLHRTFEYITKIHHHSGALVITMASVVEPFLTAQHRDNPTKELLPKLIPDARIDVLVEEREEGRKCDSSGTTSCWLPSQLLAFVDVSTSSCAFMSLIGAHSGSHAQVSWEVGWSLAPVSNDPLTGIGAFQRQVGNDNGSSYDSHGNMSLDEPNSAAAMAMSATRIAVLGCSTGVFKDVLNIDASQPQNRGDMLLVMGSPFGLLSPLHFYNSISLGAIANLFPVGANRRSLLMADIRCLPGMEGAPAFDKYGCLAGILTRPLKQKGSSVEIQLVISWDAIATALSSQLQNKAHRSLVELTERSINSAQSASVYCSGNFRRSAEVLPRGSNFPSFSGSSLENALSSVVLVTVGDGAWASGIVLNKHGLILTNAHILEPWRFGRTSLLGLMDKATRLSVEREKSFSQLHQKECQVERSSLLQSHLGSSEANRHESSPLNSSYRSYKKIAVRLDHMEQQIWHNARAVYVSKGPWDVALLQLESVPNELRPITTEFASPPTGSTIHVIGHGLLGPRSDILPSVSSGILANMVRIPGAGHLQKSSILGTEESQIPVMLQTTAAVHPGASGGAVVNSDGRMIGLVTSNARHGGGTIIPHLNFSIPCAALKPIFEFADKQDAFILQVLDDPNEIISSIWALQTPPSPTEKSPLDKNKREGKGTRFSQFLAEKQAEFTPLKDGGQLIRGKFPSRL</sequence>
<dbReference type="Gene3D" id="2.40.10.10">
    <property type="entry name" value="Trypsin-like serine proteases"/>
    <property type="match status" value="3"/>
</dbReference>
<dbReference type="InterPro" id="IPR043504">
    <property type="entry name" value="Peptidase_S1_PA_chymotrypsin"/>
</dbReference>
<evidence type="ECO:0000313" key="2">
    <source>
        <dbReference type="EMBL" id="KAJ6846137.1"/>
    </source>
</evidence>
<keyword evidence="2" id="KW-0378">Hydrolase</keyword>
<feature type="compositionally biased region" description="Basic and acidic residues" evidence="1">
    <location>
        <begin position="705"/>
        <end position="716"/>
    </location>
</feature>
<evidence type="ECO:0000256" key="1">
    <source>
        <dbReference type="SAM" id="MobiDB-lite"/>
    </source>
</evidence>
<dbReference type="FunFam" id="2.40.10.10:FF:000074">
    <property type="entry name" value="glyoxysomal processing protease, glyoxysomal-like"/>
    <property type="match status" value="1"/>
</dbReference>
<keyword evidence="3" id="KW-1185">Reference proteome</keyword>
<dbReference type="GO" id="GO:0004252">
    <property type="term" value="F:serine-type endopeptidase activity"/>
    <property type="evidence" value="ECO:0007669"/>
    <property type="project" value="InterPro"/>
</dbReference>
<dbReference type="AlphaFoldDB" id="A0AAX6I022"/>
<dbReference type="PANTHER" id="PTHR21004">
    <property type="entry name" value="SERINE PROTEASE-RELATED"/>
    <property type="match status" value="1"/>
</dbReference>
<keyword evidence="2" id="KW-0645">Protease</keyword>
<dbReference type="Proteomes" id="UP001140949">
    <property type="component" value="Unassembled WGS sequence"/>
</dbReference>
<feature type="region of interest" description="Disordered" evidence="1">
    <location>
        <begin position="696"/>
        <end position="718"/>
    </location>
</feature>
<dbReference type="Pfam" id="PF13365">
    <property type="entry name" value="Trypsin_2"/>
    <property type="match status" value="2"/>
</dbReference>
<dbReference type="GO" id="GO:0005777">
    <property type="term" value="C:peroxisome"/>
    <property type="evidence" value="ECO:0007669"/>
    <property type="project" value="InterPro"/>
</dbReference>
<dbReference type="SUPFAM" id="SSF50494">
    <property type="entry name" value="Trypsin-like serine proteases"/>
    <property type="match status" value="2"/>
</dbReference>
<dbReference type="FunFam" id="2.40.10.10:FF:000096">
    <property type="entry name" value="Glyoxysomal processing protease glyoxysomal"/>
    <property type="match status" value="1"/>
</dbReference>
<protein>
    <submittedName>
        <fullName evidence="2">Glyoxysomal processing protease, glyoxysomal isoform X1</fullName>
    </submittedName>
</protein>
<evidence type="ECO:0000313" key="3">
    <source>
        <dbReference type="Proteomes" id="UP001140949"/>
    </source>
</evidence>
<gene>
    <name evidence="2" type="ORF">M6B38_278840</name>
</gene>
<dbReference type="GO" id="GO:0016485">
    <property type="term" value="P:protein processing"/>
    <property type="evidence" value="ECO:0007669"/>
    <property type="project" value="InterPro"/>
</dbReference>
<dbReference type="InterPro" id="IPR039245">
    <property type="entry name" value="TYSND1/DEG15"/>
</dbReference>
<comment type="caution">
    <text evidence="2">The sequence shown here is derived from an EMBL/GenBank/DDBJ whole genome shotgun (WGS) entry which is preliminary data.</text>
</comment>
<dbReference type="EMBL" id="JANAVB010005599">
    <property type="protein sequence ID" value="KAJ6846137.1"/>
    <property type="molecule type" value="Genomic_DNA"/>
</dbReference>
<name>A0AAX6I022_IRIPA</name>
<proteinExistence type="predicted"/>
<accession>A0AAX6I022</accession>
<dbReference type="PANTHER" id="PTHR21004:SF0">
    <property type="entry name" value="PEROXISOMAL LEADER PEPTIDE-PROCESSING PROTEASE"/>
    <property type="match status" value="1"/>
</dbReference>